<dbReference type="PANTHER" id="PTHR31874:SF39">
    <property type="entry name" value="PROTEIN CHLOROPLAST IMPORT APPARATUS 2"/>
    <property type="match status" value="1"/>
</dbReference>
<accession>A0A5N6M2K3</accession>
<dbReference type="InterPro" id="IPR052453">
    <property type="entry name" value="CONSTANS-like_ZF"/>
</dbReference>
<sequence>MSSCLSSRACGFNLEHMVKWPCSNSSRTSSNSSSPSSTLTELSNSPVPISDQKTRTPRKRPNQMYNEAAALLSMASPNIFKIKHLSKRTSNPSKFVKNQYNFFNESPELISPVPLIENSGFLLRQRIMNKPCSSTDLKFSSSCQIAGEIESITVSSEISDGCLDDFNTQSILIEEIEQGIDSIMGDSQPISEKYESNDNLAYDFKIEYDYPMGLGFGVRNGVRALKKADHRNWWKFPMVDVVNTSPAVTAKFEKYQVGNKKKKKVEELGFRHRNFNSGDMNLNSGNEQRIGLKLDYDGVLNGWADKGLPVPEEISPSSSPAGDIHAIAANIDLFSEEGSWN</sequence>
<dbReference type="Proteomes" id="UP000326396">
    <property type="component" value="Linkage Group LG7"/>
</dbReference>
<organism evidence="2 3">
    <name type="scientific">Mikania micrantha</name>
    <name type="common">bitter vine</name>
    <dbReference type="NCBI Taxonomy" id="192012"/>
    <lineage>
        <taxon>Eukaryota</taxon>
        <taxon>Viridiplantae</taxon>
        <taxon>Streptophyta</taxon>
        <taxon>Embryophyta</taxon>
        <taxon>Tracheophyta</taxon>
        <taxon>Spermatophyta</taxon>
        <taxon>Magnoliopsida</taxon>
        <taxon>eudicotyledons</taxon>
        <taxon>Gunneridae</taxon>
        <taxon>Pentapetalae</taxon>
        <taxon>asterids</taxon>
        <taxon>campanulids</taxon>
        <taxon>Asterales</taxon>
        <taxon>Asteraceae</taxon>
        <taxon>Asteroideae</taxon>
        <taxon>Heliantheae alliance</taxon>
        <taxon>Eupatorieae</taxon>
        <taxon>Mikania</taxon>
    </lineage>
</organism>
<dbReference type="OrthoDB" id="153872at2759"/>
<reference evidence="2 3" key="1">
    <citation type="submission" date="2019-05" db="EMBL/GenBank/DDBJ databases">
        <title>Mikania micrantha, genome provides insights into the molecular mechanism of rapid growth.</title>
        <authorList>
            <person name="Liu B."/>
        </authorList>
    </citation>
    <scope>NUCLEOTIDE SEQUENCE [LARGE SCALE GENOMIC DNA]</scope>
    <source>
        <strain evidence="2">NLD-2019</strain>
        <tissue evidence="2">Leaf</tissue>
    </source>
</reference>
<evidence type="ECO:0000313" key="3">
    <source>
        <dbReference type="Proteomes" id="UP000326396"/>
    </source>
</evidence>
<dbReference type="EMBL" id="SZYD01000017">
    <property type="protein sequence ID" value="KAD3068144.1"/>
    <property type="molecule type" value="Genomic_DNA"/>
</dbReference>
<feature type="region of interest" description="Disordered" evidence="1">
    <location>
        <begin position="23"/>
        <end position="62"/>
    </location>
</feature>
<dbReference type="AlphaFoldDB" id="A0A5N6M2K3"/>
<dbReference type="GO" id="GO:0005634">
    <property type="term" value="C:nucleus"/>
    <property type="evidence" value="ECO:0007669"/>
    <property type="project" value="TreeGrafter"/>
</dbReference>
<feature type="compositionally biased region" description="Low complexity" evidence="1">
    <location>
        <begin position="23"/>
        <end position="46"/>
    </location>
</feature>
<evidence type="ECO:0000256" key="1">
    <source>
        <dbReference type="SAM" id="MobiDB-lite"/>
    </source>
</evidence>
<dbReference type="GO" id="GO:0006355">
    <property type="term" value="P:regulation of DNA-templated transcription"/>
    <property type="evidence" value="ECO:0007669"/>
    <property type="project" value="TreeGrafter"/>
</dbReference>
<protein>
    <submittedName>
        <fullName evidence="2">Uncharacterized protein</fullName>
    </submittedName>
</protein>
<keyword evidence="3" id="KW-1185">Reference proteome</keyword>
<gene>
    <name evidence="2" type="ORF">E3N88_36024</name>
</gene>
<dbReference type="PANTHER" id="PTHR31874">
    <property type="entry name" value="CCT MOTIF FAMILY PROTEIN, EXPRESSED"/>
    <property type="match status" value="1"/>
</dbReference>
<proteinExistence type="predicted"/>
<name>A0A5N6M2K3_9ASTR</name>
<comment type="caution">
    <text evidence="2">The sequence shown here is derived from an EMBL/GenBank/DDBJ whole genome shotgun (WGS) entry which is preliminary data.</text>
</comment>
<evidence type="ECO:0000313" key="2">
    <source>
        <dbReference type="EMBL" id="KAD3068144.1"/>
    </source>
</evidence>